<dbReference type="InterPro" id="IPR041614">
    <property type="entry name" value="DprA_WH"/>
</dbReference>
<sequence>MIRICVTRQSLIKLLSTELSTGLRTAPGAQWIRDDLMPLFEKERSSPAELEARLRVHRLPEVGPKRFSRLMEAFGSASSALSAPASAWRALGLPGTCAEARRDPLVRDGASAALAWLERPGQHLLMWDDPCYPALLAQIADPPPLIFIAGDPSILERPQLGMVGSRRASRPGLDTAKAFARSLAGAGFVITSGLARGIDGAAHQGALDVGGLTIGVLGTGLEKLYPQQHRALAAQMAAQGGAVISEFPLDAGPQPSNFPRRNRIISGLSLGVLVVEASVASGSLITARLAAEQGREVYAIPGSIHHPGAKGCHQLIRDGATLVETVDHILEGLQHWKRIAPGADSSNTEPAPCDHPLLALLHAAPHTSEGLSVSSGWPLPKVLAGLTELELDGRISCEAGRWFASAP</sequence>
<evidence type="ECO:0000259" key="3">
    <source>
        <dbReference type="Pfam" id="PF17782"/>
    </source>
</evidence>
<dbReference type="InterPro" id="IPR003488">
    <property type="entry name" value="DprA"/>
</dbReference>
<dbReference type="InterPro" id="IPR057666">
    <property type="entry name" value="DrpA_SLOG"/>
</dbReference>
<gene>
    <name evidence="4" type="ORF">ALQ94_04633</name>
</gene>
<reference evidence="4 5" key="1">
    <citation type="submission" date="2018-08" db="EMBL/GenBank/DDBJ databases">
        <title>Recombination of ecologically and evolutionarily significant loci maintains genetic cohesion in the Pseudomonas syringae species complex.</title>
        <authorList>
            <person name="Dillon M."/>
            <person name="Thakur S."/>
            <person name="Almeida R.N.D."/>
            <person name="Weir B.S."/>
            <person name="Guttman D.S."/>
        </authorList>
    </citation>
    <scope>NUCLEOTIDE SEQUENCE [LARGE SCALE GENOMIC DNA]</scope>
    <source>
        <strain evidence="4 5">19322</strain>
    </source>
</reference>
<organism evidence="4 5">
    <name type="scientific">Pseudomonas amygdali pv. morsprunorum</name>
    <dbReference type="NCBI Taxonomy" id="129138"/>
    <lineage>
        <taxon>Bacteria</taxon>
        <taxon>Pseudomonadati</taxon>
        <taxon>Pseudomonadota</taxon>
        <taxon>Gammaproteobacteria</taxon>
        <taxon>Pseudomonadales</taxon>
        <taxon>Pseudomonadaceae</taxon>
        <taxon>Pseudomonas</taxon>
        <taxon>Pseudomonas amygdali</taxon>
    </lineage>
</organism>
<dbReference type="EMBL" id="RBNS01000100">
    <property type="protein sequence ID" value="RML55421.1"/>
    <property type="molecule type" value="Genomic_DNA"/>
</dbReference>
<feature type="domain" description="Smf/DprA SLOG" evidence="2">
    <location>
        <begin position="124"/>
        <end position="333"/>
    </location>
</feature>
<dbReference type="GO" id="GO:0009294">
    <property type="term" value="P:DNA-mediated transformation"/>
    <property type="evidence" value="ECO:0007669"/>
    <property type="project" value="InterPro"/>
</dbReference>
<feature type="domain" description="DprA winged helix" evidence="3">
    <location>
        <begin position="343"/>
        <end position="400"/>
    </location>
</feature>
<dbReference type="Pfam" id="PF21102">
    <property type="entry name" value="DprA_N"/>
    <property type="match status" value="1"/>
</dbReference>
<name>A0A3M2WV57_PSEA0</name>
<evidence type="ECO:0000256" key="1">
    <source>
        <dbReference type="ARBA" id="ARBA00006525"/>
    </source>
</evidence>
<evidence type="ECO:0000313" key="4">
    <source>
        <dbReference type="EMBL" id="RML55421.1"/>
    </source>
</evidence>
<dbReference type="Proteomes" id="UP000277952">
    <property type="component" value="Unassembled WGS sequence"/>
</dbReference>
<dbReference type="NCBIfam" id="TIGR00732">
    <property type="entry name" value="dprA"/>
    <property type="match status" value="1"/>
</dbReference>
<dbReference type="InterPro" id="IPR036388">
    <property type="entry name" value="WH-like_DNA-bd_sf"/>
</dbReference>
<dbReference type="Pfam" id="PF17782">
    <property type="entry name" value="WHD_DprA"/>
    <property type="match status" value="1"/>
</dbReference>
<proteinExistence type="inferred from homology"/>
<comment type="caution">
    <text evidence="4">The sequence shown here is derived from an EMBL/GenBank/DDBJ whole genome shotgun (WGS) entry which is preliminary data.</text>
</comment>
<protein>
    <submittedName>
        <fullName evidence="4">DNA processing protein DprA</fullName>
    </submittedName>
</protein>
<accession>A0A3M2WV57</accession>
<comment type="similarity">
    <text evidence="1">Belongs to the DprA/Smf family.</text>
</comment>
<dbReference type="SUPFAM" id="SSF102405">
    <property type="entry name" value="MCP/YpsA-like"/>
    <property type="match status" value="1"/>
</dbReference>
<dbReference type="Pfam" id="PF02481">
    <property type="entry name" value="DNA_processg_A"/>
    <property type="match status" value="1"/>
</dbReference>
<dbReference type="Gene3D" id="1.10.10.10">
    <property type="entry name" value="Winged helix-like DNA-binding domain superfamily/Winged helix DNA-binding domain"/>
    <property type="match status" value="1"/>
</dbReference>
<dbReference type="Gene3D" id="3.40.50.450">
    <property type="match status" value="1"/>
</dbReference>
<dbReference type="PANTHER" id="PTHR43022">
    <property type="entry name" value="PROTEIN SMF"/>
    <property type="match status" value="1"/>
</dbReference>
<dbReference type="AlphaFoldDB" id="A0A3M2WV57"/>
<evidence type="ECO:0000259" key="2">
    <source>
        <dbReference type="Pfam" id="PF02481"/>
    </source>
</evidence>
<dbReference type="PANTHER" id="PTHR43022:SF1">
    <property type="entry name" value="PROTEIN SMF"/>
    <property type="match status" value="1"/>
</dbReference>
<evidence type="ECO:0000313" key="5">
    <source>
        <dbReference type="Proteomes" id="UP000277952"/>
    </source>
</evidence>